<organism evidence="2 3">
    <name type="scientific">Roseiconus lacunae</name>
    <dbReference type="NCBI Taxonomy" id="2605694"/>
    <lineage>
        <taxon>Bacteria</taxon>
        <taxon>Pseudomonadati</taxon>
        <taxon>Planctomycetota</taxon>
        <taxon>Planctomycetia</taxon>
        <taxon>Pirellulales</taxon>
        <taxon>Pirellulaceae</taxon>
        <taxon>Roseiconus</taxon>
    </lineage>
</organism>
<sequence>MNLIRTLISVFLFALLLSTIAGWLWAGGQPPTHAIGSRIALVLCAFAAISGFALLWSARPYPTDINVDHSSQDQQ</sequence>
<evidence type="ECO:0000313" key="2">
    <source>
        <dbReference type="EMBL" id="MDM4018819.1"/>
    </source>
</evidence>
<evidence type="ECO:0000313" key="3">
    <source>
        <dbReference type="Proteomes" id="UP001239462"/>
    </source>
</evidence>
<protein>
    <submittedName>
        <fullName evidence="2">Uncharacterized protein</fullName>
    </submittedName>
</protein>
<keyword evidence="1" id="KW-0472">Membrane</keyword>
<dbReference type="EMBL" id="JASZZN010000026">
    <property type="protein sequence ID" value="MDM4018819.1"/>
    <property type="molecule type" value="Genomic_DNA"/>
</dbReference>
<name>A0ABT7PQN3_9BACT</name>
<proteinExistence type="predicted"/>
<accession>A0ABT7PQN3</accession>
<gene>
    <name evidence="2" type="ORF">QTN89_25420</name>
</gene>
<evidence type="ECO:0000256" key="1">
    <source>
        <dbReference type="SAM" id="Phobius"/>
    </source>
</evidence>
<feature type="transmembrane region" description="Helical" evidence="1">
    <location>
        <begin position="36"/>
        <end position="56"/>
    </location>
</feature>
<keyword evidence="1" id="KW-1133">Transmembrane helix</keyword>
<comment type="caution">
    <text evidence="2">The sequence shown here is derived from an EMBL/GenBank/DDBJ whole genome shotgun (WGS) entry which is preliminary data.</text>
</comment>
<keyword evidence="1" id="KW-0812">Transmembrane</keyword>
<dbReference type="Proteomes" id="UP001239462">
    <property type="component" value="Unassembled WGS sequence"/>
</dbReference>
<reference evidence="2 3" key="1">
    <citation type="submission" date="2023-06" db="EMBL/GenBank/DDBJ databases">
        <title>Roseiconus lacunae JC819 isolated from Gulf of Mannar region, Tamil Nadu.</title>
        <authorList>
            <person name="Pk S."/>
            <person name="Ch S."/>
            <person name="Ch V.R."/>
        </authorList>
    </citation>
    <scope>NUCLEOTIDE SEQUENCE [LARGE SCALE GENOMIC DNA]</scope>
    <source>
        <strain evidence="2 3">JC819</strain>
    </source>
</reference>
<keyword evidence="3" id="KW-1185">Reference proteome</keyword>
<dbReference type="RefSeq" id="WP_289166782.1">
    <property type="nucleotide sequence ID" value="NZ_JASZZN010000026.1"/>
</dbReference>